<dbReference type="EMBL" id="VKQA01000002">
    <property type="protein sequence ID" value="MDR4250767.1"/>
    <property type="molecule type" value="Genomic_DNA"/>
</dbReference>
<comment type="caution">
    <text evidence="1">The sequence shown here is derived from an EMBL/GenBank/DDBJ whole genome shotgun (WGS) entry which is preliminary data.</text>
</comment>
<name>A0AAE3WKT9_BACPU</name>
<evidence type="ECO:0000313" key="1">
    <source>
        <dbReference type="EMBL" id="MDR4250767.1"/>
    </source>
</evidence>
<dbReference type="RefSeq" id="WP_309415890.1">
    <property type="nucleotide sequence ID" value="NZ_VKQA01000002.1"/>
</dbReference>
<dbReference type="AlphaFoldDB" id="A0AAE3WKT9"/>
<protein>
    <submittedName>
        <fullName evidence="1">Uncharacterized protein</fullName>
    </submittedName>
</protein>
<reference evidence="1" key="1">
    <citation type="submission" date="2019-07" db="EMBL/GenBank/DDBJ databases">
        <title>Phylogenomic Reclassification of ATCC Bacillus Strains and Various Taxa within the Genus Bacillus.</title>
        <authorList>
            <person name="Riojas M.A."/>
            <person name="Frank A.M."/>
            <person name="Fenn S.L."/>
            <person name="King S."/>
            <person name="Brower S."/>
            <person name="Hazbon M.H."/>
        </authorList>
    </citation>
    <scope>NUCLEOTIDE SEQUENCE</scope>
    <source>
        <strain evidence="1">ATCC 27142</strain>
    </source>
</reference>
<accession>A0AAE3WKT9</accession>
<dbReference type="Proteomes" id="UP001182042">
    <property type="component" value="Unassembled WGS sequence"/>
</dbReference>
<evidence type="ECO:0000313" key="2">
    <source>
        <dbReference type="Proteomes" id="UP001182042"/>
    </source>
</evidence>
<sequence length="216" mass="24536">MSGLSLTEIQYLRDLLVADTLANGEGPAKFAILDKLDALEFADHEPAYKTGDLVSVEGYKGRVFYVDCARYIEETSKEAVFNYIEYDLYDAINGEWLEAFESDMTLVASELVAEDYLADFNLEDYPPARSTVYLINYETEAADMAAKEQPKTPRQLSAIEAEKRKQERKDAAAHTDNQLDIYNWNKTQFEKTGDESYKEKMDATMAQLKGEGADRR</sequence>
<organism evidence="1 2">
    <name type="scientific">Bacillus pumilus</name>
    <name type="common">Bacillus mesentericus</name>
    <dbReference type="NCBI Taxonomy" id="1408"/>
    <lineage>
        <taxon>Bacteria</taxon>
        <taxon>Bacillati</taxon>
        <taxon>Bacillota</taxon>
        <taxon>Bacilli</taxon>
        <taxon>Bacillales</taxon>
        <taxon>Bacillaceae</taxon>
        <taxon>Bacillus</taxon>
    </lineage>
</organism>
<gene>
    <name evidence="1" type="ORF">FO508_10480</name>
</gene>
<proteinExistence type="predicted"/>